<organism evidence="1">
    <name type="scientific">Anguilla anguilla</name>
    <name type="common">European freshwater eel</name>
    <name type="synonym">Muraena anguilla</name>
    <dbReference type="NCBI Taxonomy" id="7936"/>
    <lineage>
        <taxon>Eukaryota</taxon>
        <taxon>Metazoa</taxon>
        <taxon>Chordata</taxon>
        <taxon>Craniata</taxon>
        <taxon>Vertebrata</taxon>
        <taxon>Euteleostomi</taxon>
        <taxon>Actinopterygii</taxon>
        <taxon>Neopterygii</taxon>
        <taxon>Teleostei</taxon>
        <taxon>Anguilliformes</taxon>
        <taxon>Anguillidae</taxon>
        <taxon>Anguilla</taxon>
    </lineage>
</organism>
<protein>
    <submittedName>
        <fullName evidence="1">Uncharacterized protein</fullName>
    </submittedName>
</protein>
<evidence type="ECO:0000313" key="1">
    <source>
        <dbReference type="EMBL" id="JAH24358.1"/>
    </source>
</evidence>
<proteinExistence type="predicted"/>
<dbReference type="EMBL" id="GBXM01084219">
    <property type="protein sequence ID" value="JAH24358.1"/>
    <property type="molecule type" value="Transcribed_RNA"/>
</dbReference>
<reference evidence="1" key="2">
    <citation type="journal article" date="2015" name="Fish Shellfish Immunol.">
        <title>Early steps in the European eel (Anguilla anguilla)-Vibrio vulnificus interaction in the gills: Role of the RtxA13 toxin.</title>
        <authorList>
            <person name="Callol A."/>
            <person name="Pajuelo D."/>
            <person name="Ebbesson L."/>
            <person name="Teles M."/>
            <person name="MacKenzie S."/>
            <person name="Amaro C."/>
        </authorList>
    </citation>
    <scope>NUCLEOTIDE SEQUENCE</scope>
</reference>
<dbReference type="AlphaFoldDB" id="A0A0E9R7Q4"/>
<reference evidence="1" key="1">
    <citation type="submission" date="2014-11" db="EMBL/GenBank/DDBJ databases">
        <authorList>
            <person name="Amaro Gonzalez C."/>
        </authorList>
    </citation>
    <scope>NUCLEOTIDE SEQUENCE</scope>
</reference>
<sequence length="39" mass="4471">MVLIEYTSTPARHIMPVYLKASCTSEICPQLSPFVFFCF</sequence>
<name>A0A0E9R7Q4_ANGAN</name>
<accession>A0A0E9R7Q4</accession>